<reference evidence="7 8" key="1">
    <citation type="journal article" date="2019" name="Sci. Rep.">
        <title>Colletotrichum shisoi sp. nov., an anthracnose pathogen of Perilla frutescens in Japan: molecular phylogenetic, morphological and genomic evidence.</title>
        <authorList>
            <person name="Gan P."/>
            <person name="Tsushima A."/>
            <person name="Hiroyama R."/>
            <person name="Narusaka M."/>
            <person name="Takano Y."/>
            <person name="Narusaka Y."/>
            <person name="Kawaradani M."/>
            <person name="Damm U."/>
            <person name="Shirasu K."/>
        </authorList>
    </citation>
    <scope>NUCLEOTIDE SEQUENCE [LARGE SCALE GENOMIC DNA]</scope>
    <source>
        <strain evidence="7 8">PG-2018a</strain>
    </source>
</reference>
<comment type="caution">
    <text evidence="7">The sequence shown here is derived from an EMBL/GenBank/DDBJ whole genome shotgun (WGS) entry which is preliminary data.</text>
</comment>
<dbReference type="AlphaFoldDB" id="A0A5Q4BDK8"/>
<feature type="transmembrane region" description="Helical" evidence="6">
    <location>
        <begin position="415"/>
        <end position="436"/>
    </location>
</feature>
<dbReference type="EMBL" id="PUHP01001848">
    <property type="protein sequence ID" value="TQN65043.1"/>
    <property type="molecule type" value="Genomic_DNA"/>
</dbReference>
<evidence type="ECO:0000256" key="1">
    <source>
        <dbReference type="ARBA" id="ARBA00004141"/>
    </source>
</evidence>
<evidence type="ECO:0000256" key="6">
    <source>
        <dbReference type="SAM" id="Phobius"/>
    </source>
</evidence>
<keyword evidence="3 6" id="KW-1133">Transmembrane helix</keyword>
<keyword evidence="8" id="KW-1185">Reference proteome</keyword>
<evidence type="ECO:0000256" key="5">
    <source>
        <dbReference type="SAM" id="MobiDB-lite"/>
    </source>
</evidence>
<evidence type="ECO:0000256" key="4">
    <source>
        <dbReference type="ARBA" id="ARBA00023136"/>
    </source>
</evidence>
<evidence type="ECO:0000313" key="8">
    <source>
        <dbReference type="Proteomes" id="UP000326340"/>
    </source>
</evidence>
<dbReference type="OrthoDB" id="3561681at2759"/>
<feature type="region of interest" description="Disordered" evidence="5">
    <location>
        <begin position="226"/>
        <end position="245"/>
    </location>
</feature>
<evidence type="ECO:0008006" key="9">
    <source>
        <dbReference type="Google" id="ProtNLM"/>
    </source>
</evidence>
<evidence type="ECO:0000256" key="2">
    <source>
        <dbReference type="ARBA" id="ARBA00022692"/>
    </source>
</evidence>
<sequence length="463" mass="53001">MDLPVQNKIWVASDLGFFEYGERKAVVLRKLEGEECTKDILFTKEDWEKWFDSTPKTSPETKPLKAGLNVILCHRSPPVFDDSPGPLQDLPFTWNTWKRLTKDFHVSPNVKRTISRRVPCFSSAREYDSNSGQVKMSFTARMSASLPDDLAMCTTYIPDANSTFAVVYGCNDEQMRDIERRMRRADGQLQHPLLMPGIFAELERTRLAEKAEKLLDHFTLRSERLNSTSKAQPWSPESDEDGKRTQEHLNLCMESRDLVSHISAVKRQLAKLLKGMAVVEREIGSLRVDNMPREHMRVREAGLVDTGTRMRTRVEDILIEYDDKIDDCNMMICNMSLAMQTVWNHIARQDSKTNTKISQANAAIAVQTKVESAQMRTIAVLTMIYLPLSSVASIFSMDMFNWEAMEGQNIVSKHIWLFFVLAAGLTLITVAAWFFGTRREKAMAAKSDEYFNSPQRKNTLEYV</sequence>
<dbReference type="InterPro" id="IPR045863">
    <property type="entry name" value="CorA_TM1_TM2"/>
</dbReference>
<feature type="transmembrane region" description="Helical" evidence="6">
    <location>
        <begin position="377"/>
        <end position="395"/>
    </location>
</feature>
<dbReference type="SUPFAM" id="SSF144083">
    <property type="entry name" value="Magnesium transport protein CorA, transmembrane region"/>
    <property type="match status" value="1"/>
</dbReference>
<evidence type="ECO:0000313" key="7">
    <source>
        <dbReference type="EMBL" id="TQN65043.1"/>
    </source>
</evidence>
<proteinExistence type="predicted"/>
<keyword evidence="2 6" id="KW-0812">Transmembrane</keyword>
<gene>
    <name evidence="7" type="ORF">CSHISOI_10381</name>
</gene>
<evidence type="ECO:0000256" key="3">
    <source>
        <dbReference type="ARBA" id="ARBA00022989"/>
    </source>
</evidence>
<keyword evidence="4 6" id="KW-0472">Membrane</keyword>
<protein>
    <recommendedName>
        <fullName evidence="9">Magnesium transport protein CorA</fullName>
    </recommendedName>
</protein>
<name>A0A5Q4BDK8_9PEZI</name>
<dbReference type="Proteomes" id="UP000326340">
    <property type="component" value="Unassembled WGS sequence"/>
</dbReference>
<accession>A0A5Q4BDK8</accession>
<organism evidence="7 8">
    <name type="scientific">Colletotrichum shisoi</name>
    <dbReference type="NCBI Taxonomy" id="2078593"/>
    <lineage>
        <taxon>Eukaryota</taxon>
        <taxon>Fungi</taxon>
        <taxon>Dikarya</taxon>
        <taxon>Ascomycota</taxon>
        <taxon>Pezizomycotina</taxon>
        <taxon>Sordariomycetes</taxon>
        <taxon>Hypocreomycetidae</taxon>
        <taxon>Glomerellales</taxon>
        <taxon>Glomerellaceae</taxon>
        <taxon>Colletotrichum</taxon>
        <taxon>Colletotrichum destructivum species complex</taxon>
    </lineage>
</organism>
<dbReference type="Gene3D" id="1.20.58.340">
    <property type="entry name" value="Magnesium transport protein CorA, transmembrane region"/>
    <property type="match status" value="1"/>
</dbReference>
<dbReference type="GO" id="GO:0016020">
    <property type="term" value="C:membrane"/>
    <property type="evidence" value="ECO:0007669"/>
    <property type="project" value="UniProtKB-SubCell"/>
</dbReference>
<comment type="subcellular location">
    <subcellularLocation>
        <location evidence="1">Membrane</location>
        <topology evidence="1">Multi-pass membrane protein</topology>
    </subcellularLocation>
</comment>